<dbReference type="Pfam" id="PF01925">
    <property type="entry name" value="TauE"/>
    <property type="match status" value="1"/>
</dbReference>
<feature type="transmembrane region" description="Helical" evidence="8">
    <location>
        <begin position="175"/>
        <end position="193"/>
    </location>
</feature>
<feature type="transmembrane region" description="Helical" evidence="8">
    <location>
        <begin position="86"/>
        <end position="108"/>
    </location>
</feature>
<reference evidence="9 10" key="1">
    <citation type="submission" date="2014-03" db="EMBL/GenBank/DDBJ databases">
        <title>Draft Genome Sequences of 13 Willow Endophytes.</title>
        <authorList>
            <person name="Gan H.Y."/>
            <person name="Gan H.M."/>
            <person name="Savka M.A."/>
            <person name="Hudson A.O."/>
        </authorList>
    </citation>
    <scope>NUCLEOTIDE SEQUENCE [LARGE SCALE GENOMIC DNA]</scope>
    <source>
        <strain evidence="9 10">RIT293</strain>
    </source>
</reference>
<dbReference type="EMBL" id="JFYO01000011">
    <property type="protein sequence ID" value="EZP25320.1"/>
    <property type="molecule type" value="Genomic_DNA"/>
</dbReference>
<accession>A0A031FNW5</accession>
<evidence type="ECO:0000256" key="1">
    <source>
        <dbReference type="ARBA" id="ARBA00004651"/>
    </source>
</evidence>
<dbReference type="PANTHER" id="PTHR30269">
    <property type="entry name" value="TRANSMEMBRANE PROTEIN YFCA"/>
    <property type="match status" value="1"/>
</dbReference>
<dbReference type="Proteomes" id="UP000024001">
    <property type="component" value="Unassembled WGS sequence"/>
</dbReference>
<evidence type="ECO:0000256" key="8">
    <source>
        <dbReference type="RuleBase" id="RU363041"/>
    </source>
</evidence>
<organism evidence="9 10">
    <name type="scientific">Microbacterium oleivorans</name>
    <dbReference type="NCBI Taxonomy" id="273677"/>
    <lineage>
        <taxon>Bacteria</taxon>
        <taxon>Bacillati</taxon>
        <taxon>Actinomycetota</taxon>
        <taxon>Actinomycetes</taxon>
        <taxon>Micrococcales</taxon>
        <taxon>Microbacteriaceae</taxon>
        <taxon>Microbacterium</taxon>
    </lineage>
</organism>
<dbReference type="InterPro" id="IPR002781">
    <property type="entry name" value="TM_pro_TauE-like"/>
</dbReference>
<evidence type="ECO:0000313" key="9">
    <source>
        <dbReference type="EMBL" id="EZP25320.1"/>
    </source>
</evidence>
<feature type="transmembrane region" description="Helical" evidence="8">
    <location>
        <begin position="246"/>
        <end position="264"/>
    </location>
</feature>
<comment type="subcellular location">
    <subcellularLocation>
        <location evidence="1 8">Cell membrane</location>
        <topology evidence="1 8">Multi-pass membrane protein</topology>
    </subcellularLocation>
</comment>
<gene>
    <name evidence="9" type="ORF">BW34_02775</name>
</gene>
<keyword evidence="3" id="KW-0813">Transport</keyword>
<evidence type="ECO:0000256" key="2">
    <source>
        <dbReference type="ARBA" id="ARBA00009142"/>
    </source>
</evidence>
<evidence type="ECO:0000313" key="10">
    <source>
        <dbReference type="Proteomes" id="UP000024001"/>
    </source>
</evidence>
<dbReference type="RefSeq" id="WP_036313661.1">
    <property type="nucleotide sequence ID" value="NZ_JFYO01000011.1"/>
</dbReference>
<comment type="similarity">
    <text evidence="2 8">Belongs to the 4-toluene sulfonate uptake permease (TSUP) (TC 2.A.102) family.</text>
</comment>
<evidence type="ECO:0000256" key="4">
    <source>
        <dbReference type="ARBA" id="ARBA00022475"/>
    </source>
</evidence>
<name>A0A031FNW5_9MICO</name>
<sequence>MLSGPLLADWLPVSASALLFLVVAAGVAGWVDAVVGGGGLIQLPALVIGVPKDVTTPFILGTNKLSSFFGTLSASWVYLRRVKVHLTLLIPLVAGAFAGSAVGAALSRYVPREVLTPVVLVAVVAVGVYTLLRPKMGLHHEPRHTERGAVVWRSGVIGVGVGFYDGILGPGTGSFFVILLVGVLGFGFLQASVNAKIANLTTNLAALIVYGVHGEIILMLGLLMACANVAGGFIGARMATRGGNGFVRVVFLVVLGLLVVKLAWDTIVTVLPA</sequence>
<dbReference type="PATRIC" id="fig|273677.3.peg.2746"/>
<protein>
    <recommendedName>
        <fullName evidence="8">Probable membrane transporter protein</fullName>
    </recommendedName>
</protein>
<keyword evidence="7 8" id="KW-0472">Membrane</keyword>
<feature type="transmembrane region" description="Helical" evidence="8">
    <location>
        <begin position="114"/>
        <end position="132"/>
    </location>
</feature>
<keyword evidence="10" id="KW-1185">Reference proteome</keyword>
<dbReference type="GO" id="GO:0005886">
    <property type="term" value="C:plasma membrane"/>
    <property type="evidence" value="ECO:0007669"/>
    <property type="project" value="UniProtKB-SubCell"/>
</dbReference>
<dbReference type="PANTHER" id="PTHR30269:SF0">
    <property type="entry name" value="MEMBRANE TRANSPORTER PROTEIN YFCA-RELATED"/>
    <property type="match status" value="1"/>
</dbReference>
<keyword evidence="4 8" id="KW-1003">Cell membrane</keyword>
<keyword evidence="5 8" id="KW-0812">Transmembrane</keyword>
<evidence type="ECO:0000256" key="3">
    <source>
        <dbReference type="ARBA" id="ARBA00022448"/>
    </source>
</evidence>
<dbReference type="InterPro" id="IPR052017">
    <property type="entry name" value="TSUP"/>
</dbReference>
<proteinExistence type="inferred from homology"/>
<keyword evidence="6 8" id="KW-1133">Transmembrane helix</keyword>
<feature type="transmembrane region" description="Helical" evidence="8">
    <location>
        <begin position="205"/>
        <end position="234"/>
    </location>
</feature>
<evidence type="ECO:0000256" key="6">
    <source>
        <dbReference type="ARBA" id="ARBA00022989"/>
    </source>
</evidence>
<dbReference type="eggNOG" id="COG0730">
    <property type="taxonomic scope" value="Bacteria"/>
</dbReference>
<evidence type="ECO:0000256" key="5">
    <source>
        <dbReference type="ARBA" id="ARBA00022692"/>
    </source>
</evidence>
<feature type="transmembrane region" description="Helical" evidence="8">
    <location>
        <begin position="57"/>
        <end position="79"/>
    </location>
</feature>
<evidence type="ECO:0000256" key="7">
    <source>
        <dbReference type="ARBA" id="ARBA00023136"/>
    </source>
</evidence>
<dbReference type="OrthoDB" id="554695at2"/>
<dbReference type="AlphaFoldDB" id="A0A031FNW5"/>
<comment type="caution">
    <text evidence="9">The sequence shown here is derived from an EMBL/GenBank/DDBJ whole genome shotgun (WGS) entry which is preliminary data.</text>
</comment>